<evidence type="ECO:0000313" key="2">
    <source>
        <dbReference type="EMBL" id="MDH0738625.1"/>
    </source>
</evidence>
<dbReference type="EMBL" id="JAOCDZ010000018">
    <property type="protein sequence ID" value="MDH0738625.1"/>
    <property type="molecule type" value="Genomic_DNA"/>
</dbReference>
<gene>
    <name evidence="2" type="ORF">N5D93_22600</name>
</gene>
<comment type="caution">
    <text evidence="2">The sequence shown here is derived from an EMBL/GenBank/DDBJ whole genome shotgun (WGS) entry which is preliminary data.</text>
</comment>
<reference evidence="2" key="1">
    <citation type="submission" date="2022-09" db="EMBL/GenBank/DDBJ databases">
        <title>Intensive care unit water sources are persistently colonized with multi-drug resistant bacteria and are the site of extensive horizontal gene transfer of antibiotic resistance genes.</title>
        <authorList>
            <person name="Diorio-Toth L."/>
        </authorList>
    </citation>
    <scope>NUCLEOTIDE SEQUENCE</scope>
    <source>
        <strain evidence="2">GD03843</strain>
    </source>
</reference>
<sequence>MPRHQKIYDPDETERRMPLIVRETQCPGMLRFLAALPYRQETPLIRGVLYQWFLHHLEQGTLDAAVQAALSGPGGLQAETRRPALRSPQPLGTPAFDIEALRSGAEVGAVFPPAEKGAATGPFSAAKTQPPARPTPVVPESQSITVPPVSVVPAAVPAKDSVVSAQGGAGESERIDPNEGDVLSDAERAALAQMGNMFG</sequence>
<dbReference type="Proteomes" id="UP001161094">
    <property type="component" value="Unassembled WGS sequence"/>
</dbReference>
<feature type="region of interest" description="Disordered" evidence="1">
    <location>
        <begin position="118"/>
        <end position="142"/>
    </location>
</feature>
<protein>
    <submittedName>
        <fullName evidence="2">Uncharacterized protein</fullName>
    </submittedName>
</protein>
<dbReference type="RefSeq" id="WP_006221049.1">
    <property type="nucleotide sequence ID" value="NZ_JAOCDZ010000018.1"/>
</dbReference>
<organism evidence="2 3">
    <name type="scientific">Achromobacter spanius</name>
    <dbReference type="NCBI Taxonomy" id="217203"/>
    <lineage>
        <taxon>Bacteria</taxon>
        <taxon>Pseudomonadati</taxon>
        <taxon>Pseudomonadota</taxon>
        <taxon>Betaproteobacteria</taxon>
        <taxon>Burkholderiales</taxon>
        <taxon>Alcaligenaceae</taxon>
        <taxon>Achromobacter</taxon>
    </lineage>
</organism>
<accession>A0AA42S5Y6</accession>
<evidence type="ECO:0000313" key="3">
    <source>
        <dbReference type="Proteomes" id="UP001161094"/>
    </source>
</evidence>
<name>A0AA42S5Y6_9BURK</name>
<dbReference type="AlphaFoldDB" id="A0AA42S5Y6"/>
<evidence type="ECO:0000256" key="1">
    <source>
        <dbReference type="SAM" id="MobiDB-lite"/>
    </source>
</evidence>
<proteinExistence type="predicted"/>